<dbReference type="EMBL" id="CAJOBI010216897">
    <property type="protein sequence ID" value="CAF5031909.1"/>
    <property type="molecule type" value="Genomic_DNA"/>
</dbReference>
<name>A0A8S3DVR2_9BILA</name>
<reference evidence="1" key="1">
    <citation type="submission" date="2021-02" db="EMBL/GenBank/DDBJ databases">
        <authorList>
            <person name="Nowell W R."/>
        </authorList>
    </citation>
    <scope>NUCLEOTIDE SEQUENCE</scope>
</reference>
<feature type="non-terminal residue" evidence="1">
    <location>
        <position position="1"/>
    </location>
</feature>
<sequence>MSFAKNVYAFGLNVDPDEDNDRIPIVLWTSCAYTIQSI</sequence>
<gene>
    <name evidence="1" type="ORF">SMN809_LOCUS58165</name>
    <name evidence="2" type="ORF">SMN809_LOCUS58374</name>
</gene>
<comment type="caution">
    <text evidence="1">The sequence shown here is derived from an EMBL/GenBank/DDBJ whole genome shotgun (WGS) entry which is preliminary data.</text>
</comment>
<accession>A0A8S3DVR2</accession>
<dbReference type="AlphaFoldDB" id="A0A8S3DVR2"/>
<protein>
    <submittedName>
        <fullName evidence="1">Uncharacterized protein</fullName>
    </submittedName>
</protein>
<organism evidence="1 3">
    <name type="scientific">Rotaria magnacalcarata</name>
    <dbReference type="NCBI Taxonomy" id="392030"/>
    <lineage>
        <taxon>Eukaryota</taxon>
        <taxon>Metazoa</taxon>
        <taxon>Spiralia</taxon>
        <taxon>Gnathifera</taxon>
        <taxon>Rotifera</taxon>
        <taxon>Eurotatoria</taxon>
        <taxon>Bdelloidea</taxon>
        <taxon>Philodinida</taxon>
        <taxon>Philodinidae</taxon>
        <taxon>Rotaria</taxon>
    </lineage>
</organism>
<evidence type="ECO:0000313" key="1">
    <source>
        <dbReference type="EMBL" id="CAF5031909.1"/>
    </source>
</evidence>
<evidence type="ECO:0000313" key="3">
    <source>
        <dbReference type="Proteomes" id="UP000676336"/>
    </source>
</evidence>
<evidence type="ECO:0000313" key="2">
    <source>
        <dbReference type="EMBL" id="CAF5035754.1"/>
    </source>
</evidence>
<dbReference type="Proteomes" id="UP000676336">
    <property type="component" value="Unassembled WGS sequence"/>
</dbReference>
<proteinExistence type="predicted"/>
<dbReference type="EMBL" id="CAJOBI010218602">
    <property type="protein sequence ID" value="CAF5035754.1"/>
    <property type="molecule type" value="Genomic_DNA"/>
</dbReference>